<dbReference type="SUPFAM" id="SSF69279">
    <property type="entry name" value="Phage tail proteins"/>
    <property type="match status" value="2"/>
</dbReference>
<feature type="region of interest" description="Disordered" evidence="2">
    <location>
        <begin position="748"/>
        <end position="772"/>
    </location>
</feature>
<dbReference type="PANTHER" id="PTHR32305">
    <property type="match status" value="1"/>
</dbReference>
<dbReference type="PANTHER" id="PTHR32305:SF11">
    <property type="entry name" value="TYPE VI SECRETION SYSTEM SPIKE PROTEIN VGRG3"/>
    <property type="match status" value="1"/>
</dbReference>
<dbReference type="Gene3D" id="2.30.110.50">
    <property type="match status" value="1"/>
</dbReference>
<dbReference type="InterPro" id="IPR017847">
    <property type="entry name" value="T6SS_RhsGE_Vgr_subset"/>
</dbReference>
<feature type="domain" description="Gp5/Type VI secretion system Vgr C-terminal trimerisation" evidence="4">
    <location>
        <begin position="604"/>
        <end position="691"/>
    </location>
</feature>
<dbReference type="Gene3D" id="2.40.50.230">
    <property type="entry name" value="Gp5 N-terminal domain"/>
    <property type="match status" value="1"/>
</dbReference>
<evidence type="ECO:0000259" key="3">
    <source>
        <dbReference type="Pfam" id="PF04717"/>
    </source>
</evidence>
<proteinExistence type="inferred from homology"/>
<organism evidence="5">
    <name type="scientific">bacterium 19GA11TI05</name>
    <dbReference type="NCBI Taxonomy" id="2920688"/>
    <lineage>
        <taxon>Bacteria</taxon>
    </lineage>
</organism>
<dbReference type="EMBL" id="CP095362">
    <property type="protein sequence ID" value="XAG66717.1"/>
    <property type="molecule type" value="Genomic_DNA"/>
</dbReference>
<evidence type="ECO:0000256" key="1">
    <source>
        <dbReference type="ARBA" id="ARBA00005558"/>
    </source>
</evidence>
<sequence length="772" mass="83111">MFAEDPKKKVIDPAALKDSAAKYAEDAAASEIGKKMPESAQKAVSAVQQAQKTLVQTPSAADLIPGGGIAGGLSGAPKFPGGAGNAGDLIPGGGIGGGLSGAAKLPAGAGNAGNLIPGGGIGGGLSSAAKLPGGAGSLAGALTGRSPSGLVFTCKIGGLPEQTFQVTEFSLSEGLSSLFSLSISAVSALPSITFDEHLGKASSLTVTRDGTKVRTVQGVLATAEQGNTDGNKTWYHFLIRPEMWIMTLNQDSRIFQKQSVPEVLATLLDEAHVKNELKFYQDELHQKRDYITQKRESAFDFWCRLAAEEGINFWFEEGPKLFYSDNHLGMTAGINLTYNPQADTDISDSTAFSWRYAEQLCSDVIIQKDYNPDRPSYPFKHEVTGDVHKQHPVYESYGRYRDDETGKPFTQLRYEQSQNQRQTGTAGTNCFALMPGKIFTLKNHPSDSMNKAWQVITVNHHGIQPLADNGGGEGTKFSNTVQFIPGTREWRPPYRFRPQADGDELATIVGPDGEEIYTNEQGAVKVYFHWDRYGKPDHSASCWVRVAMGWNGGGYGFSAVPRIGQEVIVSYLNGDIDRPIVTGCTYNGRNGPPSSFPGSKTQTAFRTQTHKGDGFNELRFEDENGKQEVFMHAQKDMNTVVQNDRSTSVAANHTETVGQNQSVTVGGEQTTAVQADKNISVFGKMKTEVLDECVVASAKEIKFVCGSSVIHMTEAGAINITCNNFNISALNDGQINTGNILDLNMKDGGPAKTDMSPTPADIVKNKDNLFPE</sequence>
<dbReference type="InterPro" id="IPR037026">
    <property type="entry name" value="Vgr_OB-fold_dom_sf"/>
</dbReference>
<feature type="compositionally biased region" description="Basic and acidic residues" evidence="2">
    <location>
        <begin position="763"/>
        <end position="772"/>
    </location>
</feature>
<accession>A0AAU6TXX4</accession>
<dbReference type="InterPro" id="IPR054030">
    <property type="entry name" value="Gp5_Vgr_C"/>
</dbReference>
<dbReference type="SUPFAM" id="SSF69349">
    <property type="entry name" value="Phage fibre proteins"/>
    <property type="match status" value="1"/>
</dbReference>
<dbReference type="SUPFAM" id="SSF69255">
    <property type="entry name" value="gp5 N-terminal domain-like"/>
    <property type="match status" value="1"/>
</dbReference>
<dbReference type="AlphaFoldDB" id="A0AAU6TXX4"/>
<reference evidence="5" key="1">
    <citation type="submission" date="2022-03" db="EMBL/GenBank/DDBJ databases">
        <title>Sea Food Isolates.</title>
        <authorList>
            <person name="Li c."/>
        </authorList>
    </citation>
    <scope>NUCLEOTIDE SEQUENCE</scope>
    <source>
        <strain evidence="5">19GA11TI05</strain>
    </source>
</reference>
<evidence type="ECO:0000259" key="4">
    <source>
        <dbReference type="Pfam" id="PF22178"/>
    </source>
</evidence>
<gene>
    <name evidence="5" type="primary">vgrG</name>
    <name evidence="5" type="ORF">MRM81_06765</name>
</gene>
<dbReference type="InterPro" id="IPR006531">
    <property type="entry name" value="Gp5/Vgr_OB"/>
</dbReference>
<dbReference type="Pfam" id="PF22178">
    <property type="entry name" value="Gp5_trimer_C"/>
    <property type="match status" value="1"/>
</dbReference>
<feature type="domain" description="Gp5/Type VI secretion system Vgr protein OB-fold" evidence="3">
    <location>
        <begin position="537"/>
        <end position="586"/>
    </location>
</feature>
<evidence type="ECO:0000256" key="2">
    <source>
        <dbReference type="SAM" id="MobiDB-lite"/>
    </source>
</evidence>
<dbReference type="Gene3D" id="3.55.50.10">
    <property type="entry name" value="Baseplate protein-like domains"/>
    <property type="match status" value="1"/>
</dbReference>
<dbReference type="Pfam" id="PF05954">
    <property type="entry name" value="Phage_GPD"/>
    <property type="match status" value="1"/>
</dbReference>
<dbReference type="NCBIfam" id="TIGR03361">
    <property type="entry name" value="VI_Rhs_Vgr"/>
    <property type="match status" value="1"/>
</dbReference>
<dbReference type="Pfam" id="PF04717">
    <property type="entry name" value="Phage_base_V"/>
    <property type="match status" value="1"/>
</dbReference>
<dbReference type="NCBIfam" id="TIGR01646">
    <property type="entry name" value="vgr_GE"/>
    <property type="match status" value="1"/>
</dbReference>
<comment type="similarity">
    <text evidence="1">Belongs to the VgrG protein family.</text>
</comment>
<dbReference type="InterPro" id="IPR050708">
    <property type="entry name" value="T6SS_VgrG/RHS"/>
</dbReference>
<name>A0AAU6TXX4_UNCXX</name>
<protein>
    <submittedName>
        <fullName evidence="5">Type VI secretion system tip protein VgrG</fullName>
    </submittedName>
</protein>
<dbReference type="Gene3D" id="4.10.220.110">
    <property type="match status" value="1"/>
</dbReference>
<evidence type="ECO:0000313" key="5">
    <source>
        <dbReference type="EMBL" id="XAG66717.1"/>
    </source>
</evidence>
<dbReference type="InterPro" id="IPR006533">
    <property type="entry name" value="T6SS_Vgr_RhsGE"/>
</dbReference>